<protein>
    <recommendedName>
        <fullName evidence="4">Cysteine desulfurase</fullName>
    </recommendedName>
</protein>
<accession>A0A364NWN9</accession>
<dbReference type="RefSeq" id="WP_112145603.1">
    <property type="nucleotide sequence ID" value="NZ_PGTO01000010.1"/>
</dbReference>
<dbReference type="InterPro" id="IPR015424">
    <property type="entry name" value="PyrdxlP-dep_Trfase"/>
</dbReference>
<dbReference type="InterPro" id="IPR015422">
    <property type="entry name" value="PyrdxlP-dep_Trfase_small"/>
</dbReference>
<keyword evidence="9" id="KW-0411">Iron-sulfur</keyword>
<dbReference type="InterPro" id="IPR015421">
    <property type="entry name" value="PyrdxlP-dep_Trfase_major"/>
</dbReference>
<comment type="caution">
    <text evidence="12">The sequence shown here is derived from an EMBL/GenBank/DDBJ whole genome shotgun (WGS) entry which is preliminary data.</text>
</comment>
<keyword evidence="13" id="KW-1185">Reference proteome</keyword>
<keyword evidence="6" id="KW-0479">Metal-binding</keyword>
<gene>
    <name evidence="12" type="ORF">CU669_13640</name>
</gene>
<evidence type="ECO:0000313" key="12">
    <source>
        <dbReference type="EMBL" id="RAU21463.1"/>
    </source>
</evidence>
<reference evidence="12 13" key="1">
    <citation type="submission" date="2017-11" db="EMBL/GenBank/DDBJ databases">
        <title>Draft genome sequence of magnetotactic bacterium Magnetospirillum kuznetsovii LBB-42.</title>
        <authorList>
            <person name="Grouzdev D.S."/>
            <person name="Rysina M.S."/>
            <person name="Baslerov R.V."/>
            <person name="Koziaeva V."/>
        </authorList>
    </citation>
    <scope>NUCLEOTIDE SEQUENCE [LARGE SCALE GENOMIC DNA]</scope>
    <source>
        <strain evidence="12 13">LBB-42</strain>
    </source>
</reference>
<dbReference type="InterPro" id="IPR000192">
    <property type="entry name" value="Aminotrans_V_dom"/>
</dbReference>
<dbReference type="PANTHER" id="PTHR11601">
    <property type="entry name" value="CYSTEINE DESULFURYLASE FAMILY MEMBER"/>
    <property type="match status" value="1"/>
</dbReference>
<dbReference type="Proteomes" id="UP000251075">
    <property type="component" value="Unassembled WGS sequence"/>
</dbReference>
<dbReference type="EMBL" id="PGTO01000010">
    <property type="protein sequence ID" value="RAU21463.1"/>
    <property type="molecule type" value="Genomic_DNA"/>
</dbReference>
<dbReference type="PANTHER" id="PTHR11601:SF34">
    <property type="entry name" value="CYSTEINE DESULFURASE"/>
    <property type="match status" value="1"/>
</dbReference>
<dbReference type="OrthoDB" id="9808002at2"/>
<evidence type="ECO:0000256" key="9">
    <source>
        <dbReference type="ARBA" id="ARBA00023014"/>
    </source>
</evidence>
<comment type="function">
    <text evidence="2">Catalyzes the removal of elemental sulfur atoms from cysteine to produce alanine. Seems to participate in the biosynthesis of the nitrogenase metalloclusters by providing the inorganic sulfur required for the Fe-S core formation.</text>
</comment>
<evidence type="ECO:0000259" key="11">
    <source>
        <dbReference type="Pfam" id="PF00266"/>
    </source>
</evidence>
<dbReference type="Gene3D" id="1.10.260.50">
    <property type="match status" value="1"/>
</dbReference>
<dbReference type="GO" id="GO:0051536">
    <property type="term" value="F:iron-sulfur cluster binding"/>
    <property type="evidence" value="ECO:0007669"/>
    <property type="project" value="UniProtKB-KW"/>
</dbReference>
<evidence type="ECO:0000313" key="13">
    <source>
        <dbReference type="Proteomes" id="UP000251075"/>
    </source>
</evidence>
<comment type="catalytic activity">
    <reaction evidence="10">
        <text>(sulfur carrier)-H + L-cysteine = (sulfur carrier)-SH + L-alanine</text>
        <dbReference type="Rhea" id="RHEA:43892"/>
        <dbReference type="Rhea" id="RHEA-COMP:14737"/>
        <dbReference type="Rhea" id="RHEA-COMP:14739"/>
        <dbReference type="ChEBI" id="CHEBI:29917"/>
        <dbReference type="ChEBI" id="CHEBI:35235"/>
        <dbReference type="ChEBI" id="CHEBI:57972"/>
        <dbReference type="ChEBI" id="CHEBI:64428"/>
        <dbReference type="EC" id="2.8.1.7"/>
    </reaction>
</comment>
<keyword evidence="7" id="KW-0663">Pyridoxal phosphate</keyword>
<dbReference type="Gene3D" id="3.90.1150.10">
    <property type="entry name" value="Aspartate Aminotransferase, domain 1"/>
    <property type="match status" value="1"/>
</dbReference>
<evidence type="ECO:0000256" key="8">
    <source>
        <dbReference type="ARBA" id="ARBA00023004"/>
    </source>
</evidence>
<proteinExistence type="inferred from homology"/>
<keyword evidence="8" id="KW-0408">Iron</keyword>
<evidence type="ECO:0000256" key="10">
    <source>
        <dbReference type="ARBA" id="ARBA00050776"/>
    </source>
</evidence>
<dbReference type="Gene3D" id="3.40.640.10">
    <property type="entry name" value="Type I PLP-dependent aspartate aminotransferase-like (Major domain)"/>
    <property type="match status" value="1"/>
</dbReference>
<keyword evidence="5" id="KW-0808">Transferase</keyword>
<feature type="domain" description="Aminotransferase class V" evidence="11">
    <location>
        <begin position="5"/>
        <end position="357"/>
    </location>
</feature>
<dbReference type="Pfam" id="PF00266">
    <property type="entry name" value="Aminotran_5"/>
    <property type="match status" value="1"/>
</dbReference>
<name>A0A364NWN9_9PROT</name>
<sequence length="379" mass="38685">MSRAVYLDHNAGAPARPEVAAAVAEALLHGGNPSSIHASGRAARQRIEQARAQVAALVEADPAGVIFTSGGTEANALVLAGCGRIIRMASAVEHPSVLDAGIDRIIPVDGNGIVDLAALDAMLAAESGLALVSLMLANNETGIIQPVAEAAALCHARGALFHCDAAQAVGRMKLSIRYFNADFLTLSAHKMGGPSGVGAVVMADPEFRMAPILLGGGQERRRRAGTENLSGIVGFGTAAALAGDDLSGGDTISEICGLRDRLEREAARMVPEARVIGQAVARLPNTTCLALPGLAGQTQVMALDLAGVAVSAGAACSSGKVTESRVLAAMGLEPEIRGSAIRISMGRDTRSEDVDCFLAAWAELARRKGYTVNGAAAAA</sequence>
<evidence type="ECO:0000256" key="3">
    <source>
        <dbReference type="ARBA" id="ARBA00006490"/>
    </source>
</evidence>
<evidence type="ECO:0000256" key="2">
    <source>
        <dbReference type="ARBA" id="ARBA00003120"/>
    </source>
</evidence>
<dbReference type="InterPro" id="IPR016454">
    <property type="entry name" value="Cysteine_dSase"/>
</dbReference>
<evidence type="ECO:0000256" key="4">
    <source>
        <dbReference type="ARBA" id="ARBA00013558"/>
    </source>
</evidence>
<organism evidence="12 13">
    <name type="scientific">Paramagnetospirillum kuznetsovii</name>
    <dbReference type="NCBI Taxonomy" id="2053833"/>
    <lineage>
        <taxon>Bacteria</taxon>
        <taxon>Pseudomonadati</taxon>
        <taxon>Pseudomonadota</taxon>
        <taxon>Alphaproteobacteria</taxon>
        <taxon>Rhodospirillales</taxon>
        <taxon>Magnetospirillaceae</taxon>
        <taxon>Paramagnetospirillum</taxon>
    </lineage>
</organism>
<dbReference type="AlphaFoldDB" id="A0A364NWN9"/>
<evidence type="ECO:0000256" key="5">
    <source>
        <dbReference type="ARBA" id="ARBA00022679"/>
    </source>
</evidence>
<evidence type="ECO:0000256" key="6">
    <source>
        <dbReference type="ARBA" id="ARBA00022723"/>
    </source>
</evidence>
<dbReference type="GO" id="GO:0031071">
    <property type="term" value="F:cysteine desulfurase activity"/>
    <property type="evidence" value="ECO:0007669"/>
    <property type="project" value="UniProtKB-EC"/>
</dbReference>
<evidence type="ECO:0000256" key="1">
    <source>
        <dbReference type="ARBA" id="ARBA00001933"/>
    </source>
</evidence>
<comment type="cofactor">
    <cofactor evidence="1">
        <name>pyridoxal 5'-phosphate</name>
        <dbReference type="ChEBI" id="CHEBI:597326"/>
    </cofactor>
</comment>
<dbReference type="PIRSF" id="PIRSF005572">
    <property type="entry name" value="NifS"/>
    <property type="match status" value="1"/>
</dbReference>
<evidence type="ECO:0000256" key="7">
    <source>
        <dbReference type="ARBA" id="ARBA00022898"/>
    </source>
</evidence>
<dbReference type="SUPFAM" id="SSF53383">
    <property type="entry name" value="PLP-dependent transferases"/>
    <property type="match status" value="1"/>
</dbReference>
<comment type="similarity">
    <text evidence="3">Belongs to the class-V pyridoxal-phosphate-dependent aminotransferase family. NifS/IscS subfamily.</text>
</comment>
<dbReference type="GO" id="GO:0046872">
    <property type="term" value="F:metal ion binding"/>
    <property type="evidence" value="ECO:0007669"/>
    <property type="project" value="UniProtKB-KW"/>
</dbReference>